<evidence type="ECO:0000313" key="1">
    <source>
        <dbReference type="EMBL" id="CAI9713966.1"/>
    </source>
</evidence>
<reference evidence="1" key="1">
    <citation type="submission" date="2023-05" db="EMBL/GenBank/DDBJ databases">
        <authorList>
            <consortium name="ELIXIR-Norway"/>
        </authorList>
    </citation>
    <scope>NUCLEOTIDE SEQUENCE</scope>
</reference>
<evidence type="ECO:0000313" key="2">
    <source>
        <dbReference type="Proteomes" id="UP001162501"/>
    </source>
</evidence>
<accession>A0ACB0FM75</accession>
<sequence length="142" mass="14536">MDYFTTAKQEIPDWLIKTAFLEEVETTVRLGLRALSGEGVRQTCGLQAGSCRVPPVWCEQNGGDLRSVLRSCRAALGARAPGTGWGSWDSLGADAGPQSGLGGHGAGLEGEGVWLQGGGGAHPLSWHGGYGAECGGRGGVVG</sequence>
<organism evidence="1 2">
    <name type="scientific">Rangifer tarandus platyrhynchus</name>
    <name type="common">Svalbard reindeer</name>
    <dbReference type="NCBI Taxonomy" id="3082113"/>
    <lineage>
        <taxon>Eukaryota</taxon>
        <taxon>Metazoa</taxon>
        <taxon>Chordata</taxon>
        <taxon>Craniata</taxon>
        <taxon>Vertebrata</taxon>
        <taxon>Euteleostomi</taxon>
        <taxon>Mammalia</taxon>
        <taxon>Eutheria</taxon>
        <taxon>Laurasiatheria</taxon>
        <taxon>Artiodactyla</taxon>
        <taxon>Ruminantia</taxon>
        <taxon>Pecora</taxon>
        <taxon>Cervidae</taxon>
        <taxon>Odocoileinae</taxon>
        <taxon>Rangifer</taxon>
    </lineage>
</organism>
<name>A0ACB0FM75_RANTA</name>
<dbReference type="EMBL" id="OX596093">
    <property type="protein sequence ID" value="CAI9713966.1"/>
    <property type="molecule type" value="Genomic_DNA"/>
</dbReference>
<proteinExistence type="predicted"/>
<dbReference type="Proteomes" id="UP001162501">
    <property type="component" value="Chromosome 9"/>
</dbReference>
<gene>
    <name evidence="1" type="ORF">MRATA1EN3_LOCUS25179</name>
</gene>
<protein>
    <submittedName>
        <fullName evidence="1">Uncharacterized protein</fullName>
    </submittedName>
</protein>